<proteinExistence type="predicted"/>
<reference evidence="1" key="1">
    <citation type="submission" date="2020-08" db="EMBL/GenBank/DDBJ databases">
        <title>Multicomponent nature underlies the extraordinary mechanical properties of spider dragline silk.</title>
        <authorList>
            <person name="Kono N."/>
            <person name="Nakamura H."/>
            <person name="Mori M."/>
            <person name="Yoshida Y."/>
            <person name="Ohtoshi R."/>
            <person name="Malay A.D."/>
            <person name="Moran D.A.P."/>
            <person name="Tomita M."/>
            <person name="Numata K."/>
            <person name="Arakawa K."/>
        </authorList>
    </citation>
    <scope>NUCLEOTIDE SEQUENCE</scope>
</reference>
<sequence>MHTLSNALKYTDIRLHHLEIQCTSTGLTVIWNNRSASTVEGSTFCMTAIDLHQMGRSYTYSDIKATTVADAFYSARIARFGVPTQSLPIKDAIYGSSLFLALAEILGNTANTHHCVPPSNKG</sequence>
<evidence type="ECO:0000313" key="1">
    <source>
        <dbReference type="EMBL" id="GFY62953.1"/>
    </source>
</evidence>
<protein>
    <submittedName>
        <fullName evidence="1">Uncharacterized protein</fullName>
    </submittedName>
</protein>
<name>A0A8X6Y2D6_9ARAC</name>
<dbReference type="EMBL" id="BMAV01014524">
    <property type="protein sequence ID" value="GFY62953.1"/>
    <property type="molecule type" value="Genomic_DNA"/>
</dbReference>
<keyword evidence="2" id="KW-1185">Reference proteome</keyword>
<dbReference type="AlphaFoldDB" id="A0A8X6Y2D6"/>
<accession>A0A8X6Y2D6</accession>
<evidence type="ECO:0000313" key="2">
    <source>
        <dbReference type="Proteomes" id="UP000886998"/>
    </source>
</evidence>
<organism evidence="1 2">
    <name type="scientific">Trichonephila inaurata madagascariensis</name>
    <dbReference type="NCBI Taxonomy" id="2747483"/>
    <lineage>
        <taxon>Eukaryota</taxon>
        <taxon>Metazoa</taxon>
        <taxon>Ecdysozoa</taxon>
        <taxon>Arthropoda</taxon>
        <taxon>Chelicerata</taxon>
        <taxon>Arachnida</taxon>
        <taxon>Araneae</taxon>
        <taxon>Araneomorphae</taxon>
        <taxon>Entelegynae</taxon>
        <taxon>Araneoidea</taxon>
        <taxon>Nephilidae</taxon>
        <taxon>Trichonephila</taxon>
        <taxon>Trichonephila inaurata</taxon>
    </lineage>
</organism>
<comment type="caution">
    <text evidence="1">The sequence shown here is derived from an EMBL/GenBank/DDBJ whole genome shotgun (WGS) entry which is preliminary data.</text>
</comment>
<gene>
    <name evidence="1" type="ORF">TNIN_93721</name>
</gene>
<dbReference type="Proteomes" id="UP000886998">
    <property type="component" value="Unassembled WGS sequence"/>
</dbReference>